<dbReference type="RefSeq" id="XP_007868593.1">
    <property type="nucleotide sequence ID" value="XM_007870402.1"/>
</dbReference>
<dbReference type="PANTHER" id="PTHR43792:SF8">
    <property type="entry name" value="[RIBOSOMAL PROTEIN US5]-ALANINE N-ACETYLTRANSFERASE"/>
    <property type="match status" value="1"/>
</dbReference>
<keyword evidence="1 5" id="KW-0808">Transferase</keyword>
<feature type="domain" description="N-acetyltransferase" evidence="4">
    <location>
        <begin position="18"/>
        <end position="190"/>
    </location>
</feature>
<dbReference type="OrthoDB" id="630895at2759"/>
<dbReference type="EMBL" id="KB469306">
    <property type="protein sequence ID" value="EPQ53333.1"/>
    <property type="molecule type" value="Genomic_DNA"/>
</dbReference>
<reference evidence="5" key="1">
    <citation type="journal article" date="2012" name="Science">
        <title>The Paleozoic origin of enzymatic lignin decomposition reconstructed from 31 fungal genomes.</title>
        <authorList>
            <person name="Floudas D."/>
            <person name="Binder M."/>
            <person name="Riley R."/>
            <person name="Barry K."/>
            <person name="Blanchette R.A."/>
            <person name="Henrissat B."/>
            <person name="Martinez A.T."/>
            <person name="Otillar R."/>
            <person name="Spatafora J.W."/>
            <person name="Yadav J.S."/>
            <person name="Aerts A."/>
            <person name="Benoit I."/>
            <person name="Boyd A."/>
            <person name="Carlson A."/>
            <person name="Copeland A."/>
            <person name="Coutinho P.M."/>
            <person name="de Vries R.P."/>
            <person name="Ferreira P."/>
            <person name="Findley K."/>
            <person name="Foster B."/>
            <person name="Gaskell J."/>
            <person name="Glotzer D."/>
            <person name="Gorecki P."/>
            <person name="Heitman J."/>
            <person name="Hesse C."/>
            <person name="Hori C."/>
            <person name="Igarashi K."/>
            <person name="Jurgens J.A."/>
            <person name="Kallen N."/>
            <person name="Kersten P."/>
            <person name="Kohler A."/>
            <person name="Kuees U."/>
            <person name="Kumar T.K.A."/>
            <person name="Kuo A."/>
            <person name="LaButti K."/>
            <person name="Larrondo L.F."/>
            <person name="Lindquist E."/>
            <person name="Ling A."/>
            <person name="Lombard V."/>
            <person name="Lucas S."/>
            <person name="Lundell T."/>
            <person name="Martin R."/>
            <person name="McLaughlin D.J."/>
            <person name="Morgenstern I."/>
            <person name="Morin E."/>
            <person name="Murat C."/>
            <person name="Nagy L.G."/>
            <person name="Nolan M."/>
            <person name="Ohm R.A."/>
            <person name="Patyshakuliyeva A."/>
            <person name="Rokas A."/>
            <person name="Ruiz-Duenas F.J."/>
            <person name="Sabat G."/>
            <person name="Salamov A."/>
            <person name="Samejima M."/>
            <person name="Schmutz J."/>
            <person name="Slot J.C."/>
            <person name="St John F."/>
            <person name="Stenlid J."/>
            <person name="Sun H."/>
            <person name="Sun S."/>
            <person name="Syed K."/>
            <person name="Tsang A."/>
            <person name="Wiebenga A."/>
            <person name="Young D."/>
            <person name="Pisabarro A."/>
            <person name="Eastwood D.C."/>
            <person name="Martin F."/>
            <person name="Cullen D."/>
            <person name="Grigoriev I.V."/>
            <person name="Hibbett D.S."/>
        </authorList>
    </citation>
    <scope>NUCLEOTIDE SEQUENCE [LARGE SCALE GENOMIC DNA]</scope>
    <source>
        <strain evidence="5">ATCC 11539</strain>
    </source>
</reference>
<dbReference type="KEGG" id="gtr:GLOTRDRAFT_140164"/>
<evidence type="ECO:0000259" key="4">
    <source>
        <dbReference type="PROSITE" id="PS51186"/>
    </source>
</evidence>
<keyword evidence="2 5" id="KW-0012">Acyltransferase</keyword>
<dbReference type="Pfam" id="PF13302">
    <property type="entry name" value="Acetyltransf_3"/>
    <property type="match status" value="1"/>
</dbReference>
<dbReference type="PROSITE" id="PS51186">
    <property type="entry name" value="GNAT"/>
    <property type="match status" value="1"/>
</dbReference>
<evidence type="ECO:0000256" key="1">
    <source>
        <dbReference type="ARBA" id="ARBA00022679"/>
    </source>
</evidence>
<gene>
    <name evidence="5" type="ORF">GLOTRDRAFT_140164</name>
</gene>
<dbReference type="GeneID" id="19304451"/>
<dbReference type="InterPro" id="IPR016181">
    <property type="entry name" value="Acyl_CoA_acyltransferase"/>
</dbReference>
<dbReference type="InterPro" id="IPR000182">
    <property type="entry name" value="GNAT_dom"/>
</dbReference>
<dbReference type="Gene3D" id="3.40.630.30">
    <property type="match status" value="1"/>
</dbReference>
<evidence type="ECO:0000313" key="6">
    <source>
        <dbReference type="Proteomes" id="UP000030669"/>
    </source>
</evidence>
<comment type="similarity">
    <text evidence="3">Belongs to the acetyltransferase family. RimJ subfamily.</text>
</comment>
<keyword evidence="6" id="KW-1185">Reference proteome</keyword>
<dbReference type="GO" id="GO:0005737">
    <property type="term" value="C:cytoplasm"/>
    <property type="evidence" value="ECO:0007669"/>
    <property type="project" value="TreeGrafter"/>
</dbReference>
<dbReference type="GO" id="GO:0008999">
    <property type="term" value="F:protein-N-terminal-alanine acetyltransferase activity"/>
    <property type="evidence" value="ECO:0007669"/>
    <property type="project" value="TreeGrafter"/>
</dbReference>
<dbReference type="HOGENOM" id="CLU_1250784_0_0_1"/>
<accession>S7Q0P0</accession>
<proteinExistence type="inferred from homology"/>
<dbReference type="OMA" id="SRVNMML"/>
<sequence>MPNTSKATRYVAIETRRLILRTPTLSDAPAYAALFSNPLNYEHEPHKPSNPSVEHYERVLSSFIEGTHKRKSAVLTICLKDGEEIIGTGGFNSIFTRKPGNVRIGDAGFMIDSAHWRKGYAKEAVAAMLDWAFIPSSLARRGQPAIDVVVFESLAANDRIKGLLSGCFGFQATLRDGGFGAEQVWEITRADWLKRSTMMGLPDGDIPFPASLRPDPQAAGT</sequence>
<dbReference type="CDD" id="cd04301">
    <property type="entry name" value="NAT_SF"/>
    <property type="match status" value="1"/>
</dbReference>
<evidence type="ECO:0000313" key="5">
    <source>
        <dbReference type="EMBL" id="EPQ53333.1"/>
    </source>
</evidence>
<name>S7Q0P0_GLOTA</name>
<dbReference type="InterPro" id="IPR051531">
    <property type="entry name" value="N-acetyltransferase"/>
</dbReference>
<dbReference type="SUPFAM" id="SSF55729">
    <property type="entry name" value="Acyl-CoA N-acyltransferases (Nat)"/>
    <property type="match status" value="1"/>
</dbReference>
<organism evidence="5 6">
    <name type="scientific">Gloeophyllum trabeum (strain ATCC 11539 / FP-39264 / Madison 617)</name>
    <name type="common">Brown rot fungus</name>
    <dbReference type="NCBI Taxonomy" id="670483"/>
    <lineage>
        <taxon>Eukaryota</taxon>
        <taxon>Fungi</taxon>
        <taxon>Dikarya</taxon>
        <taxon>Basidiomycota</taxon>
        <taxon>Agaricomycotina</taxon>
        <taxon>Agaricomycetes</taxon>
        <taxon>Gloeophyllales</taxon>
        <taxon>Gloeophyllaceae</taxon>
        <taxon>Gloeophyllum</taxon>
    </lineage>
</organism>
<dbReference type="PANTHER" id="PTHR43792">
    <property type="entry name" value="GNAT FAMILY, PUTATIVE (AFU_ORTHOLOGUE AFUA_3G00765)-RELATED-RELATED"/>
    <property type="match status" value="1"/>
</dbReference>
<evidence type="ECO:0000256" key="3">
    <source>
        <dbReference type="ARBA" id="ARBA00038502"/>
    </source>
</evidence>
<dbReference type="AlphaFoldDB" id="S7Q0P0"/>
<evidence type="ECO:0000256" key="2">
    <source>
        <dbReference type="ARBA" id="ARBA00023315"/>
    </source>
</evidence>
<protein>
    <submittedName>
        <fullName evidence="5">Acyl-CoA N-acyltransferase</fullName>
    </submittedName>
</protein>
<dbReference type="Proteomes" id="UP000030669">
    <property type="component" value="Unassembled WGS sequence"/>
</dbReference>